<proteinExistence type="predicted"/>
<accession>A0A6C0E5T9</accession>
<dbReference type="AlphaFoldDB" id="A0A6C0E5T9"/>
<protein>
    <submittedName>
        <fullName evidence="1">Uncharacterized protein</fullName>
    </submittedName>
</protein>
<organism evidence="1">
    <name type="scientific">viral metagenome</name>
    <dbReference type="NCBI Taxonomy" id="1070528"/>
    <lineage>
        <taxon>unclassified sequences</taxon>
        <taxon>metagenomes</taxon>
        <taxon>organismal metagenomes</taxon>
    </lineage>
</organism>
<dbReference type="EMBL" id="MN739746">
    <property type="protein sequence ID" value="QHT24547.1"/>
    <property type="molecule type" value="Genomic_DNA"/>
</dbReference>
<sequence>MSIWNIVAYGAQDVYITGSNASIKTYSLIKECLINGFKIKNMVGWNINHEYAKSKNKFSLQNITNIFSNDSLIYLSDDLDNLSNYV</sequence>
<reference evidence="1" key="1">
    <citation type="journal article" date="2020" name="Nature">
        <title>Giant virus diversity and host interactions through global metagenomics.</title>
        <authorList>
            <person name="Schulz F."/>
            <person name="Roux S."/>
            <person name="Paez-Espino D."/>
            <person name="Jungbluth S."/>
            <person name="Walsh D.A."/>
            <person name="Denef V.J."/>
            <person name="McMahon K.D."/>
            <person name="Konstantinidis K.T."/>
            <person name="Eloe-Fadrosh E.A."/>
            <person name="Kyrpides N.C."/>
            <person name="Woyke T."/>
        </authorList>
    </citation>
    <scope>NUCLEOTIDE SEQUENCE</scope>
    <source>
        <strain evidence="1">GVMAG-M-3300023179-150</strain>
    </source>
</reference>
<evidence type="ECO:0000313" key="1">
    <source>
        <dbReference type="EMBL" id="QHT24547.1"/>
    </source>
</evidence>
<name>A0A6C0E5T9_9ZZZZ</name>